<comment type="catalytic activity">
    <reaction evidence="1">
        <text>ATP + protein L-histidine = ADP + protein N-phospho-L-histidine.</text>
        <dbReference type="EC" id="2.7.13.3"/>
    </reaction>
</comment>
<dbReference type="PRINTS" id="PR00344">
    <property type="entry name" value="BCTRLSENSOR"/>
</dbReference>
<evidence type="ECO:0000313" key="18">
    <source>
        <dbReference type="EMBL" id="OGM05829.1"/>
    </source>
</evidence>
<dbReference type="GO" id="GO:0009927">
    <property type="term" value="F:histidine phosphotransfer kinase activity"/>
    <property type="evidence" value="ECO:0007669"/>
    <property type="project" value="TreeGrafter"/>
</dbReference>
<keyword evidence="9" id="KW-0067">ATP-binding</keyword>
<dbReference type="InterPro" id="IPR036097">
    <property type="entry name" value="HisK_dim/P_sf"/>
</dbReference>
<dbReference type="SMART" id="SM00091">
    <property type="entry name" value="PAS"/>
    <property type="match status" value="1"/>
</dbReference>
<dbReference type="CDD" id="cd00082">
    <property type="entry name" value="HisKA"/>
    <property type="match status" value="1"/>
</dbReference>
<dbReference type="InterPro" id="IPR005467">
    <property type="entry name" value="His_kinase_dom"/>
</dbReference>
<evidence type="ECO:0000256" key="2">
    <source>
        <dbReference type="ARBA" id="ARBA00004370"/>
    </source>
</evidence>
<dbReference type="SUPFAM" id="SSF55785">
    <property type="entry name" value="PYP-like sensor domain (PAS domain)"/>
    <property type="match status" value="1"/>
</dbReference>
<evidence type="ECO:0000256" key="7">
    <source>
        <dbReference type="ARBA" id="ARBA00022741"/>
    </source>
</evidence>
<name>A0A1F7WTL9_9BACT</name>
<dbReference type="SMART" id="SM00388">
    <property type="entry name" value="HisKA"/>
    <property type="match status" value="1"/>
</dbReference>
<evidence type="ECO:0000313" key="19">
    <source>
        <dbReference type="Proteomes" id="UP000178735"/>
    </source>
</evidence>
<keyword evidence="6 13" id="KW-0812">Transmembrane</keyword>
<dbReference type="Gene3D" id="3.30.450.20">
    <property type="entry name" value="PAS domain"/>
    <property type="match status" value="1"/>
</dbReference>
<keyword evidence="7" id="KW-0547">Nucleotide-binding</keyword>
<dbReference type="GO" id="GO:0000155">
    <property type="term" value="F:phosphorelay sensor kinase activity"/>
    <property type="evidence" value="ECO:0007669"/>
    <property type="project" value="InterPro"/>
</dbReference>
<feature type="modified residue" description="4-aspartylphosphate" evidence="12">
    <location>
        <position position="638"/>
    </location>
</feature>
<dbReference type="SUPFAM" id="SSF55874">
    <property type="entry name" value="ATPase domain of HSP90 chaperone/DNA topoisomerase II/histidine kinase"/>
    <property type="match status" value="1"/>
</dbReference>
<feature type="domain" description="Response regulatory" evidence="15">
    <location>
        <begin position="589"/>
        <end position="705"/>
    </location>
</feature>
<dbReference type="InterPro" id="IPR000014">
    <property type="entry name" value="PAS"/>
</dbReference>
<comment type="caution">
    <text evidence="18">The sequence shown here is derived from an EMBL/GenBank/DDBJ whole genome shotgun (WGS) entry which is preliminary data.</text>
</comment>
<keyword evidence="11 13" id="KW-0472">Membrane</keyword>
<dbReference type="PROSITE" id="PS50112">
    <property type="entry name" value="PAS"/>
    <property type="match status" value="1"/>
</dbReference>
<keyword evidence="5" id="KW-0808">Transferase</keyword>
<dbReference type="Pfam" id="PF00512">
    <property type="entry name" value="HisKA"/>
    <property type="match status" value="1"/>
</dbReference>
<dbReference type="InterPro" id="IPR035965">
    <property type="entry name" value="PAS-like_dom_sf"/>
</dbReference>
<dbReference type="InterPro" id="IPR000700">
    <property type="entry name" value="PAS-assoc_C"/>
</dbReference>
<dbReference type="Pfam" id="PF02518">
    <property type="entry name" value="HATPase_c"/>
    <property type="match status" value="1"/>
</dbReference>
<dbReference type="Gene3D" id="1.10.287.130">
    <property type="match status" value="1"/>
</dbReference>
<dbReference type="PROSITE" id="PS50109">
    <property type="entry name" value="HIS_KIN"/>
    <property type="match status" value="1"/>
</dbReference>
<reference evidence="18 19" key="1">
    <citation type="journal article" date="2016" name="Nat. Commun.">
        <title>Thousands of microbial genomes shed light on interconnected biogeochemical processes in an aquifer system.</title>
        <authorList>
            <person name="Anantharaman K."/>
            <person name="Brown C.T."/>
            <person name="Hug L.A."/>
            <person name="Sharon I."/>
            <person name="Castelle C.J."/>
            <person name="Probst A.J."/>
            <person name="Thomas B.C."/>
            <person name="Singh A."/>
            <person name="Wilkins M.J."/>
            <person name="Karaoz U."/>
            <person name="Brodie E.L."/>
            <person name="Williams K.H."/>
            <person name="Hubbard S.S."/>
            <person name="Banfield J.F."/>
        </authorList>
    </citation>
    <scope>NUCLEOTIDE SEQUENCE [LARGE SCALE GENOMIC DNA]</scope>
</reference>
<comment type="subcellular location">
    <subcellularLocation>
        <location evidence="2">Membrane</location>
    </subcellularLocation>
</comment>
<accession>A0A1F7WTL9</accession>
<dbReference type="PANTHER" id="PTHR43047">
    <property type="entry name" value="TWO-COMPONENT HISTIDINE PROTEIN KINASE"/>
    <property type="match status" value="1"/>
</dbReference>
<evidence type="ECO:0000256" key="10">
    <source>
        <dbReference type="ARBA" id="ARBA00022989"/>
    </source>
</evidence>
<dbReference type="SUPFAM" id="SSF52172">
    <property type="entry name" value="CheY-like"/>
    <property type="match status" value="1"/>
</dbReference>
<dbReference type="EC" id="2.7.13.3" evidence="3"/>
<dbReference type="InterPro" id="IPR013656">
    <property type="entry name" value="PAS_4"/>
</dbReference>
<dbReference type="Pfam" id="PF00072">
    <property type="entry name" value="Response_reg"/>
    <property type="match status" value="1"/>
</dbReference>
<dbReference type="STRING" id="1817813.A2008_02440"/>
<dbReference type="InterPro" id="IPR004358">
    <property type="entry name" value="Sig_transdc_His_kin-like_C"/>
</dbReference>
<dbReference type="AlphaFoldDB" id="A0A1F7WTL9"/>
<feature type="domain" description="PAC" evidence="17">
    <location>
        <begin position="257"/>
        <end position="308"/>
    </location>
</feature>
<evidence type="ECO:0000256" key="5">
    <source>
        <dbReference type="ARBA" id="ARBA00022679"/>
    </source>
</evidence>
<dbReference type="InterPro" id="IPR011006">
    <property type="entry name" value="CheY-like_superfamily"/>
</dbReference>
<evidence type="ECO:0000256" key="6">
    <source>
        <dbReference type="ARBA" id="ARBA00022692"/>
    </source>
</evidence>
<protein>
    <recommendedName>
        <fullName evidence="3">histidine kinase</fullName>
        <ecNumber evidence="3">2.7.13.3</ecNumber>
    </recommendedName>
</protein>
<dbReference type="SMART" id="SM00448">
    <property type="entry name" value="REC"/>
    <property type="match status" value="1"/>
</dbReference>
<dbReference type="Gene3D" id="3.40.50.2300">
    <property type="match status" value="1"/>
</dbReference>
<dbReference type="Pfam" id="PF08448">
    <property type="entry name" value="PAS_4"/>
    <property type="match status" value="1"/>
</dbReference>
<feature type="domain" description="PAS" evidence="16">
    <location>
        <begin position="184"/>
        <end position="254"/>
    </location>
</feature>
<dbReference type="GO" id="GO:0005524">
    <property type="term" value="F:ATP binding"/>
    <property type="evidence" value="ECO:0007669"/>
    <property type="project" value="UniProtKB-KW"/>
</dbReference>
<sequence>MLMLTATGVAYFLYTQLQSKEENRLCGALAAILSESISKVGFSGKYHTRLLVEQMRSQITELESISVESPDGLVIAHSDPSLNDICVTADELKLSRECLEIKKLVIDEHMHKGKMIKEVVLPYRGGLDAEILGVVRLGINVEEARAEQRANLVKLLILISVLTCAAIFIVFVLSRYFGGTVRELAIQLQGILDNSPALIYMKDRAGRYLFVNRQWAELFHITNEKVRGKTDLEIFSRDIACKFMENDRRVFENGQATELEEQALLDDGIHDYHSIKVALKDNSGIFYALCGISTDITGKKRAEEELLKHREHLEELVKERTAELAVSKENAVAANQAKSLFLANISHELRTPMNAILGFAHIMSRDSGITSKQRENLDIIIKSGEHLLCIINDILDIAKIESGRMESEVSDFDLGELTRDLIDMLRIRAEAKGLRLIMDQSSSFPRFVSTDMARLRQIIINLVGNAIKFTSEGQITIKLGVCSIEQERNKHFLLFEIQDTGIGIDKAEQENIFKPFVQLGQHEGTGLGLAITQQYINLLGGSISVMSEPGKGSKFTFTIAFAPVDDAQIQTSTPSRGRVLEIENACNYKVLIVEDQLDNRLLMRNLLMPFRFDLREAADGREGVHMFEEWRPHIIFIDRRMPVLDGLSAVREMRKAAGPADAVIIAVTAHAFREERQQMIDVGCDAFISKPFSADAIYDVIEKYLKVRVIRAEEETDGRKVREELDPEELLKLPDTLLREMEDALIRLDRKRIDEIIGQVTLNNASLGKKLGQYASRFDYTAILEALQNILGGGQ</sequence>
<dbReference type="CDD" id="cd00130">
    <property type="entry name" value="PAS"/>
    <property type="match status" value="1"/>
</dbReference>
<keyword evidence="8" id="KW-0418">Kinase</keyword>
<dbReference type="SMART" id="SM00387">
    <property type="entry name" value="HATPase_c"/>
    <property type="match status" value="1"/>
</dbReference>
<dbReference type="PROSITE" id="PS50110">
    <property type="entry name" value="RESPONSE_REGULATORY"/>
    <property type="match status" value="1"/>
</dbReference>
<evidence type="ECO:0000259" key="17">
    <source>
        <dbReference type="PROSITE" id="PS50113"/>
    </source>
</evidence>
<evidence type="ECO:0000256" key="4">
    <source>
        <dbReference type="ARBA" id="ARBA00022553"/>
    </source>
</evidence>
<evidence type="ECO:0000256" key="11">
    <source>
        <dbReference type="ARBA" id="ARBA00023136"/>
    </source>
</evidence>
<dbReference type="SUPFAM" id="SSF47384">
    <property type="entry name" value="Homodimeric domain of signal transducing histidine kinase"/>
    <property type="match status" value="1"/>
</dbReference>
<organism evidence="18 19">
    <name type="scientific">Candidatus Wallbacteria bacterium GWC2_49_35</name>
    <dbReference type="NCBI Taxonomy" id="1817813"/>
    <lineage>
        <taxon>Bacteria</taxon>
        <taxon>Candidatus Walliibacteriota</taxon>
    </lineage>
</organism>
<evidence type="ECO:0000256" key="3">
    <source>
        <dbReference type="ARBA" id="ARBA00012438"/>
    </source>
</evidence>
<evidence type="ECO:0000256" key="12">
    <source>
        <dbReference type="PROSITE-ProRule" id="PRU00169"/>
    </source>
</evidence>
<dbReference type="FunFam" id="3.30.565.10:FF:000010">
    <property type="entry name" value="Sensor histidine kinase RcsC"/>
    <property type="match status" value="1"/>
</dbReference>
<dbReference type="InterPro" id="IPR036890">
    <property type="entry name" value="HATPase_C_sf"/>
</dbReference>
<dbReference type="PROSITE" id="PS50113">
    <property type="entry name" value="PAC"/>
    <property type="match status" value="1"/>
</dbReference>
<dbReference type="InterPro" id="IPR003661">
    <property type="entry name" value="HisK_dim/P_dom"/>
</dbReference>
<dbReference type="NCBIfam" id="TIGR00229">
    <property type="entry name" value="sensory_box"/>
    <property type="match status" value="1"/>
</dbReference>
<evidence type="ECO:0000256" key="9">
    <source>
        <dbReference type="ARBA" id="ARBA00022840"/>
    </source>
</evidence>
<proteinExistence type="predicted"/>
<gene>
    <name evidence="18" type="ORF">A2008_02440</name>
</gene>
<dbReference type="Proteomes" id="UP000178735">
    <property type="component" value="Unassembled WGS sequence"/>
</dbReference>
<feature type="transmembrane region" description="Helical" evidence="13">
    <location>
        <begin position="155"/>
        <end position="177"/>
    </location>
</feature>
<evidence type="ECO:0000259" key="15">
    <source>
        <dbReference type="PROSITE" id="PS50110"/>
    </source>
</evidence>
<keyword evidence="10 13" id="KW-1133">Transmembrane helix</keyword>
<evidence type="ECO:0000256" key="1">
    <source>
        <dbReference type="ARBA" id="ARBA00000085"/>
    </source>
</evidence>
<evidence type="ECO:0000256" key="8">
    <source>
        <dbReference type="ARBA" id="ARBA00022777"/>
    </source>
</evidence>
<dbReference type="InterPro" id="IPR003594">
    <property type="entry name" value="HATPase_dom"/>
</dbReference>
<dbReference type="CDD" id="cd16922">
    <property type="entry name" value="HATPase_EvgS-ArcB-TorS-like"/>
    <property type="match status" value="1"/>
</dbReference>
<dbReference type="InterPro" id="IPR001789">
    <property type="entry name" value="Sig_transdc_resp-reg_receiver"/>
</dbReference>
<feature type="domain" description="Histidine kinase" evidence="14">
    <location>
        <begin position="344"/>
        <end position="563"/>
    </location>
</feature>
<dbReference type="GO" id="GO:0005886">
    <property type="term" value="C:plasma membrane"/>
    <property type="evidence" value="ECO:0007669"/>
    <property type="project" value="TreeGrafter"/>
</dbReference>
<evidence type="ECO:0000256" key="13">
    <source>
        <dbReference type="SAM" id="Phobius"/>
    </source>
</evidence>
<evidence type="ECO:0000259" key="16">
    <source>
        <dbReference type="PROSITE" id="PS50112"/>
    </source>
</evidence>
<dbReference type="FunFam" id="1.10.287.130:FF:000004">
    <property type="entry name" value="Ethylene receptor 1"/>
    <property type="match status" value="1"/>
</dbReference>
<keyword evidence="4 12" id="KW-0597">Phosphoprotein</keyword>
<dbReference type="Gene3D" id="3.30.565.10">
    <property type="entry name" value="Histidine kinase-like ATPase, C-terminal domain"/>
    <property type="match status" value="1"/>
</dbReference>
<dbReference type="PANTHER" id="PTHR43047:SF72">
    <property type="entry name" value="OSMOSENSING HISTIDINE PROTEIN KINASE SLN1"/>
    <property type="match status" value="1"/>
</dbReference>
<evidence type="ECO:0000259" key="14">
    <source>
        <dbReference type="PROSITE" id="PS50109"/>
    </source>
</evidence>
<dbReference type="EMBL" id="MGFH01000095">
    <property type="protein sequence ID" value="OGM05829.1"/>
    <property type="molecule type" value="Genomic_DNA"/>
</dbReference>